<gene>
    <name evidence="2" type="ORF">PENSOL_c027G09458</name>
</gene>
<evidence type="ECO:0000256" key="1">
    <source>
        <dbReference type="SAM" id="MobiDB-lite"/>
    </source>
</evidence>
<sequence length="210" mass="23122">MQAFSRNIFEKATYMPDMAIPIELPLKASGDHSARNDSDGEALGNLKAPISGDDSASNDSDGEALGHLKAPILGGDPNQKPGYWARRVLQRPWVRAIRYYAKQGELLHFLKSQSPVREPVIRRIKSWDGTRLNEMISGKKANIEAIHAQVVDPEYGEATECANCHFGGIVTRCSLKPEPDSATSVQKCYTPNQPVPILDQEETNILDGSH</sequence>
<organism evidence="2 3">
    <name type="scientific">Penicillium solitum</name>
    <dbReference type="NCBI Taxonomy" id="60172"/>
    <lineage>
        <taxon>Eukaryota</taxon>
        <taxon>Fungi</taxon>
        <taxon>Dikarya</taxon>
        <taxon>Ascomycota</taxon>
        <taxon>Pezizomycotina</taxon>
        <taxon>Eurotiomycetes</taxon>
        <taxon>Eurotiomycetidae</taxon>
        <taxon>Eurotiales</taxon>
        <taxon>Aspergillaceae</taxon>
        <taxon>Penicillium</taxon>
    </lineage>
</organism>
<dbReference type="Proteomes" id="UP000191612">
    <property type="component" value="Unassembled WGS sequence"/>
</dbReference>
<name>A0A1V6QYV9_9EURO</name>
<keyword evidence="3" id="KW-1185">Reference proteome</keyword>
<protein>
    <submittedName>
        <fullName evidence="2">Uncharacterized protein</fullName>
    </submittedName>
</protein>
<dbReference type="EMBL" id="MDYO01000027">
    <property type="protein sequence ID" value="OQD94257.1"/>
    <property type="molecule type" value="Genomic_DNA"/>
</dbReference>
<comment type="caution">
    <text evidence="2">The sequence shown here is derived from an EMBL/GenBank/DDBJ whole genome shotgun (WGS) entry which is preliminary data.</text>
</comment>
<evidence type="ECO:0000313" key="3">
    <source>
        <dbReference type="Proteomes" id="UP000191612"/>
    </source>
</evidence>
<accession>A0A1V6QYV9</accession>
<reference evidence="3" key="1">
    <citation type="journal article" date="2017" name="Nat. Microbiol.">
        <title>Global analysis of biosynthetic gene clusters reveals vast potential of secondary metabolite production in Penicillium species.</title>
        <authorList>
            <person name="Nielsen J.C."/>
            <person name="Grijseels S."/>
            <person name="Prigent S."/>
            <person name="Ji B."/>
            <person name="Dainat J."/>
            <person name="Nielsen K.F."/>
            <person name="Frisvad J.C."/>
            <person name="Workman M."/>
            <person name="Nielsen J."/>
        </authorList>
    </citation>
    <scope>NUCLEOTIDE SEQUENCE [LARGE SCALE GENOMIC DNA]</scope>
    <source>
        <strain evidence="3">IBT 29525</strain>
    </source>
</reference>
<feature type="region of interest" description="Disordered" evidence="1">
    <location>
        <begin position="30"/>
        <end position="73"/>
    </location>
</feature>
<dbReference type="AlphaFoldDB" id="A0A1V6QYV9"/>
<proteinExistence type="predicted"/>
<evidence type="ECO:0000313" key="2">
    <source>
        <dbReference type="EMBL" id="OQD94257.1"/>
    </source>
</evidence>